<organism evidence="2 3">
    <name type="scientific">Stylophora pistillata</name>
    <name type="common">Smooth cauliflower coral</name>
    <dbReference type="NCBI Taxonomy" id="50429"/>
    <lineage>
        <taxon>Eukaryota</taxon>
        <taxon>Metazoa</taxon>
        <taxon>Cnidaria</taxon>
        <taxon>Anthozoa</taxon>
        <taxon>Hexacorallia</taxon>
        <taxon>Scleractinia</taxon>
        <taxon>Astrocoeniina</taxon>
        <taxon>Pocilloporidae</taxon>
        <taxon>Stylophora</taxon>
    </lineage>
</organism>
<dbReference type="AlphaFoldDB" id="A0A2B4SC55"/>
<feature type="compositionally biased region" description="Acidic residues" evidence="1">
    <location>
        <begin position="257"/>
        <end position="273"/>
    </location>
</feature>
<dbReference type="EMBL" id="LSMT01000087">
    <property type="protein sequence ID" value="PFX28264.1"/>
    <property type="molecule type" value="Genomic_DNA"/>
</dbReference>
<dbReference type="SUPFAM" id="SSF63825">
    <property type="entry name" value="YWTD domain"/>
    <property type="match status" value="1"/>
</dbReference>
<name>A0A2B4SC55_STYPI</name>
<keyword evidence="3" id="KW-1185">Reference proteome</keyword>
<dbReference type="Gene3D" id="2.120.10.30">
    <property type="entry name" value="TolB, C-terminal domain"/>
    <property type="match status" value="1"/>
</dbReference>
<dbReference type="Proteomes" id="UP000225706">
    <property type="component" value="Unassembled WGS sequence"/>
</dbReference>
<evidence type="ECO:0000256" key="1">
    <source>
        <dbReference type="SAM" id="MobiDB-lite"/>
    </source>
</evidence>
<proteinExistence type="predicted"/>
<feature type="region of interest" description="Disordered" evidence="1">
    <location>
        <begin position="255"/>
        <end position="285"/>
    </location>
</feature>
<gene>
    <name evidence="2" type="ORF">AWC38_SpisGene7062</name>
</gene>
<dbReference type="InterPro" id="IPR011042">
    <property type="entry name" value="6-blade_b-propeller_TolB-like"/>
</dbReference>
<reference evidence="3" key="1">
    <citation type="journal article" date="2017" name="bioRxiv">
        <title>Comparative analysis of the genomes of Stylophora pistillata and Acropora digitifera provides evidence for extensive differences between species of corals.</title>
        <authorList>
            <person name="Voolstra C.R."/>
            <person name="Li Y."/>
            <person name="Liew Y.J."/>
            <person name="Baumgarten S."/>
            <person name="Zoccola D."/>
            <person name="Flot J.-F."/>
            <person name="Tambutte S."/>
            <person name="Allemand D."/>
            <person name="Aranda M."/>
        </authorList>
    </citation>
    <scope>NUCLEOTIDE SEQUENCE [LARGE SCALE GENOMIC DNA]</scope>
</reference>
<evidence type="ECO:0000313" key="2">
    <source>
        <dbReference type="EMBL" id="PFX28264.1"/>
    </source>
</evidence>
<evidence type="ECO:0000313" key="3">
    <source>
        <dbReference type="Proteomes" id="UP000225706"/>
    </source>
</evidence>
<dbReference type="OrthoDB" id="5981398at2759"/>
<protein>
    <submittedName>
        <fullName evidence="2">Uncharacterized protein</fullName>
    </submittedName>
</protein>
<sequence length="285" mass="30730">MQHLGTFPPKIGDMIRSSTCNGVSSIESLCVWRRSAYLAASGKAGGLYDCDLANSNVKQLLQNSSDSCSEIKRLCHYGDVIVFIDIVDRKVKTFDPRTTTVEILMGTGKEGANDGTGETCTFAQVHGICCLQNTIFVSDVAAGMVLIVSPLTGTVSFLQTLGKLYDSFGISAQTVDVHGTRRSETTKDKVRALAPAVYYAQPPHPKVMLHDDSTVEGQEGMEQIMPQVIDDDGDSHVPSITFVNDSTVEIVAVGEVPDQEDEYDTDSGSDMDDDDHHTVISSVGN</sequence>
<accession>A0A2B4SC55</accession>
<comment type="caution">
    <text evidence="2">The sequence shown here is derived from an EMBL/GenBank/DDBJ whole genome shotgun (WGS) entry which is preliminary data.</text>
</comment>